<proteinExistence type="predicted"/>
<dbReference type="SUPFAM" id="SSF51126">
    <property type="entry name" value="Pectin lyase-like"/>
    <property type="match status" value="1"/>
</dbReference>
<dbReference type="InterPro" id="IPR011050">
    <property type="entry name" value="Pectin_lyase_fold/virulence"/>
</dbReference>
<dbReference type="Proteomes" id="UP001431776">
    <property type="component" value="Unassembled WGS sequence"/>
</dbReference>
<evidence type="ECO:0000313" key="1">
    <source>
        <dbReference type="EMBL" id="MDI6450509.1"/>
    </source>
</evidence>
<comment type="caution">
    <text evidence="1">The sequence shown here is derived from an EMBL/GenBank/DDBJ whole genome shotgun (WGS) entry which is preliminary data.</text>
</comment>
<accession>A0AAW6U1Y1</accession>
<organism evidence="1 2">
    <name type="scientific">Anaerobaca lacustris</name>
    <dbReference type="NCBI Taxonomy" id="3044600"/>
    <lineage>
        <taxon>Bacteria</taxon>
        <taxon>Pseudomonadati</taxon>
        <taxon>Planctomycetota</taxon>
        <taxon>Phycisphaerae</taxon>
        <taxon>Sedimentisphaerales</taxon>
        <taxon>Anaerobacaceae</taxon>
        <taxon>Anaerobaca</taxon>
    </lineage>
</organism>
<sequence>MTDRSKPSRMTRRGVIAGIGGAGIGLVHSTTHALARDAAADGAHAGLSRHLTVQAMKSTIVPREGGWAETLGFHSPGDGGAALYRIQRAGGEEVANEADVLALRDGFLAVLHERRAVNYKMFGAVGDGKNDDGVQIKLAHAYANRHQVPVVHLSGEFWIVRTNAIPITMPVQWGKTVFHIDERYNRRTAPRFVVQNDRPAKVLTDDTAFRDALLGKLKPGVQIIDELAPYAGHLMIVQDAEDRIGIRAGYAGNRGWAREELFYVEEEGRVLGDIAWGFRNFTSIRAIPCNDNYLVIQGGGFHFSGDTPQDSTPGYHQNGIAVQRSRTIIREQWMGLEPGRRDLSVEPRNGLYVLGNVYDVTLENIRAMPWEKSRRAPEQPVAHGTYGIGGARMLNCTFRNVTADAGWISWGVFGTNLNKNFRLENCRLNRVDVHFHCWNLSITDCTIGLKGISVTGGGELVVENTTRHGNTFISFRPDYGAKWDGPIRLRNCTLKPSSNGRVSVLSMRPSDFDYKYPIGLGTSVIIEDLRIDYAAAPTSGAECWLMDISPFSRTQTGQRLFFPHTLTFRNVTVEGRQQGVRLLRIADPGHYDVRRPGVCDDSWIQTNCILVCDKVQLEKTYPARPGDVAQVHLQIGGASPIEYADQRALVPKVIFTDCENVTIVLSGCAASAFLQRCSVNAFDAPDLRGELAFSDCRFQPDVRAAGPRFYSLDSTLGTRLTNCTIHAPIVDGKPAPEMVDRFGFVEINKSLRHYHLNTGLSREIVRHLKARGVKLTPEFVAKLKVNHELDE</sequence>
<dbReference type="Gene3D" id="2.160.20.10">
    <property type="entry name" value="Single-stranded right-handed beta-helix, Pectin lyase-like"/>
    <property type="match status" value="1"/>
</dbReference>
<dbReference type="RefSeq" id="WP_349245919.1">
    <property type="nucleotide sequence ID" value="NZ_JASCXX010000021.1"/>
</dbReference>
<evidence type="ECO:0008006" key="3">
    <source>
        <dbReference type="Google" id="ProtNLM"/>
    </source>
</evidence>
<dbReference type="InterPro" id="IPR006311">
    <property type="entry name" value="TAT_signal"/>
</dbReference>
<dbReference type="InterPro" id="IPR012334">
    <property type="entry name" value="Pectin_lyas_fold"/>
</dbReference>
<gene>
    <name evidence="1" type="ORF">QJ522_15720</name>
</gene>
<evidence type="ECO:0000313" key="2">
    <source>
        <dbReference type="Proteomes" id="UP001431776"/>
    </source>
</evidence>
<name>A0AAW6U1Y1_9BACT</name>
<dbReference type="EMBL" id="JASCXX010000021">
    <property type="protein sequence ID" value="MDI6450509.1"/>
    <property type="molecule type" value="Genomic_DNA"/>
</dbReference>
<reference evidence="1" key="1">
    <citation type="submission" date="2023-05" db="EMBL/GenBank/DDBJ databases">
        <title>Anaerotaeda fermentans gen. nov., sp. nov., a novel anaerobic planctomycete of the new family within the order Sedimentisphaerales isolated from Taman Peninsula, Russia.</title>
        <authorList>
            <person name="Khomyakova M.A."/>
            <person name="Merkel A.Y."/>
            <person name="Slobodkin A.I."/>
        </authorList>
    </citation>
    <scope>NUCLEOTIDE SEQUENCE</scope>
    <source>
        <strain evidence="1">M17dextr</strain>
    </source>
</reference>
<dbReference type="AlphaFoldDB" id="A0AAW6U1Y1"/>
<dbReference type="PROSITE" id="PS51318">
    <property type="entry name" value="TAT"/>
    <property type="match status" value="1"/>
</dbReference>
<keyword evidence="2" id="KW-1185">Reference proteome</keyword>
<protein>
    <recommendedName>
        <fullName evidence="3">Pectate lyase superfamily protein domain-containing protein</fullName>
    </recommendedName>
</protein>